<feature type="domain" description="T6SS Phospholipase effector Tle1-like catalytic" evidence="1">
    <location>
        <begin position="3"/>
        <end position="278"/>
    </location>
</feature>
<dbReference type="SUPFAM" id="SSF53474">
    <property type="entry name" value="alpha/beta-Hydrolases"/>
    <property type="match status" value="1"/>
</dbReference>
<name>A0A0C1NBF5_9CYAN</name>
<accession>A0A0C1NBF5</accession>
<dbReference type="InterPro" id="IPR018712">
    <property type="entry name" value="Tle1-like_cat"/>
</dbReference>
<sequence>MKKRLVVCCDGTWNQLEQVYPTNVVKFARSIKKMDNKHGIPQIVFYLSGCGTGEGDLLIERLGGGAFGWGIDRIIHDAYRFLCMNYNPDSEDEIYLVGFSRGAYIVRCLAGMIYKCGLLERSKIRDIPKAYRFYRNSNIKPSDFEAKKFRIENAIDVNKNAKEDYLKYRVKIKMLACWDTVGSLGIPDLIPWLQISKIWNKRYEFFDATLSPIVENAFHAVAIDEKHKCFPSTPMEKNNKNCHQVVKEVFFAGEHGCIGGGTEKYQGLSDYSLEWIKKEAAKLGLRFDSNSKDNDFKVIQDHTTPFDNSVRGILALGGEEWRAITHSQIFIHSSVIKRLKDCPDYRPQNLDLKWILSLVRD</sequence>
<evidence type="ECO:0000259" key="1">
    <source>
        <dbReference type="Pfam" id="PF09994"/>
    </source>
</evidence>
<proteinExistence type="predicted"/>
<dbReference type="Pfam" id="PF09994">
    <property type="entry name" value="T6SS_Tle1-like_cat"/>
    <property type="match status" value="1"/>
</dbReference>
<dbReference type="InterPro" id="IPR029058">
    <property type="entry name" value="AB_hydrolase_fold"/>
</dbReference>
<gene>
    <name evidence="2" type="ORF">DA73_0224700</name>
</gene>
<dbReference type="STRING" id="1479485.DA73_0224700"/>
<comment type="caution">
    <text evidence="2">The sequence shown here is derived from an EMBL/GenBank/DDBJ whole genome shotgun (WGS) entry which is preliminary data.</text>
</comment>
<dbReference type="AlphaFoldDB" id="A0A0C1NBF5"/>
<dbReference type="EMBL" id="JHEG02000053">
    <property type="protein sequence ID" value="KIE09966.1"/>
    <property type="molecule type" value="Genomic_DNA"/>
</dbReference>
<dbReference type="PANTHER" id="PTHR33840">
    <property type="match status" value="1"/>
</dbReference>
<protein>
    <recommendedName>
        <fullName evidence="1">T6SS Phospholipase effector Tle1-like catalytic domain-containing protein</fullName>
    </recommendedName>
</protein>
<evidence type="ECO:0000313" key="2">
    <source>
        <dbReference type="EMBL" id="KIE09966.1"/>
    </source>
</evidence>
<organism evidence="2">
    <name type="scientific">Tolypothrix bouteillei VB521301</name>
    <dbReference type="NCBI Taxonomy" id="1479485"/>
    <lineage>
        <taxon>Bacteria</taxon>
        <taxon>Bacillati</taxon>
        <taxon>Cyanobacteriota</taxon>
        <taxon>Cyanophyceae</taxon>
        <taxon>Nostocales</taxon>
        <taxon>Tolypothrichaceae</taxon>
        <taxon>Tolypothrix</taxon>
    </lineage>
</organism>
<dbReference type="PANTHER" id="PTHR33840:SF1">
    <property type="entry name" value="TLE1 PHOSPHOLIPASE DOMAIN-CONTAINING PROTEIN"/>
    <property type="match status" value="1"/>
</dbReference>
<reference evidence="2" key="1">
    <citation type="journal article" date="2015" name="Genome Announc.">
        <title>Draft Genome Sequence of Tolypothrix boutellei Strain VB521301.</title>
        <authorList>
            <person name="Chandrababunaidu M.M."/>
            <person name="Singh D."/>
            <person name="Sen D."/>
            <person name="Bhan S."/>
            <person name="Das S."/>
            <person name="Gupta A."/>
            <person name="Adhikary S.P."/>
            <person name="Tripathy S."/>
        </authorList>
    </citation>
    <scope>NUCLEOTIDE SEQUENCE</scope>
    <source>
        <strain evidence="2">VB521301</strain>
    </source>
</reference>